<dbReference type="GO" id="GO:0005886">
    <property type="term" value="C:plasma membrane"/>
    <property type="evidence" value="ECO:0007669"/>
    <property type="project" value="UniProtKB-SubCell"/>
</dbReference>
<feature type="domain" description="Cytochrome b561 bacterial/Ni-hydrogenase" evidence="14">
    <location>
        <begin position="10"/>
        <end position="180"/>
    </location>
</feature>
<evidence type="ECO:0000256" key="4">
    <source>
        <dbReference type="ARBA" id="ARBA00022475"/>
    </source>
</evidence>
<evidence type="ECO:0000256" key="3">
    <source>
        <dbReference type="ARBA" id="ARBA00022448"/>
    </source>
</evidence>
<dbReference type="GO" id="GO:0009055">
    <property type="term" value="F:electron transfer activity"/>
    <property type="evidence" value="ECO:0007669"/>
    <property type="project" value="InterPro"/>
</dbReference>
<comment type="similarity">
    <text evidence="12">Belongs to the cytochrome b561 family.</text>
</comment>
<comment type="subcellular location">
    <subcellularLocation>
        <location evidence="2">Cell membrane</location>
        <topology evidence="2">Multi-pass membrane protein</topology>
    </subcellularLocation>
</comment>
<dbReference type="EMBL" id="LKAJ02000001">
    <property type="protein sequence ID" value="MCS5711056.1"/>
    <property type="molecule type" value="Genomic_DNA"/>
</dbReference>
<feature type="transmembrane region" description="Helical" evidence="13">
    <location>
        <begin position="54"/>
        <end position="72"/>
    </location>
</feature>
<accession>A0A0Q9YC11</accession>
<evidence type="ECO:0000256" key="8">
    <source>
        <dbReference type="ARBA" id="ARBA00022982"/>
    </source>
</evidence>
<dbReference type="GO" id="GO:0022904">
    <property type="term" value="P:respiratory electron transport chain"/>
    <property type="evidence" value="ECO:0007669"/>
    <property type="project" value="InterPro"/>
</dbReference>
<feature type="transmembrane region" description="Helical" evidence="13">
    <location>
        <begin position="16"/>
        <end position="33"/>
    </location>
</feature>
<evidence type="ECO:0000256" key="7">
    <source>
        <dbReference type="ARBA" id="ARBA00022723"/>
    </source>
</evidence>
<evidence type="ECO:0000256" key="5">
    <source>
        <dbReference type="ARBA" id="ARBA00022617"/>
    </source>
</evidence>
<evidence type="ECO:0000313" key="17">
    <source>
        <dbReference type="Proteomes" id="UP000051497"/>
    </source>
</evidence>
<organism evidence="15">
    <name type="scientific">Candidatus Berkiella aquae</name>
    <dbReference type="NCBI Taxonomy" id="295108"/>
    <lineage>
        <taxon>Bacteria</taxon>
        <taxon>Pseudomonadati</taxon>
        <taxon>Pseudomonadota</taxon>
        <taxon>Gammaproteobacteria</taxon>
        <taxon>Candidatus Berkiellales</taxon>
        <taxon>Candidatus Berkiellaceae</taxon>
        <taxon>Candidatus Berkiella</taxon>
    </lineage>
</organism>
<keyword evidence="7" id="KW-0479">Metal-binding</keyword>
<keyword evidence="17" id="KW-1185">Reference proteome</keyword>
<keyword evidence="11 13" id="KW-0472">Membrane</keyword>
<comment type="cofactor">
    <cofactor evidence="1">
        <name>heme b</name>
        <dbReference type="ChEBI" id="CHEBI:60344"/>
    </cofactor>
</comment>
<evidence type="ECO:0000256" key="9">
    <source>
        <dbReference type="ARBA" id="ARBA00022989"/>
    </source>
</evidence>
<evidence type="ECO:0000256" key="2">
    <source>
        <dbReference type="ARBA" id="ARBA00004651"/>
    </source>
</evidence>
<dbReference type="PANTHER" id="PTHR30529">
    <property type="entry name" value="CYTOCHROME B561"/>
    <property type="match status" value="1"/>
</dbReference>
<dbReference type="OrthoDB" id="8589936at2"/>
<protein>
    <submittedName>
        <fullName evidence="16">Cytochrome b</fullName>
    </submittedName>
</protein>
<dbReference type="InterPro" id="IPR016174">
    <property type="entry name" value="Di-haem_cyt_TM"/>
</dbReference>
<evidence type="ECO:0000256" key="6">
    <source>
        <dbReference type="ARBA" id="ARBA00022692"/>
    </source>
</evidence>
<feature type="transmembrane region" description="Helical" evidence="13">
    <location>
        <begin position="92"/>
        <end position="111"/>
    </location>
</feature>
<evidence type="ECO:0000259" key="14">
    <source>
        <dbReference type="Pfam" id="PF01292"/>
    </source>
</evidence>
<dbReference type="STRING" id="295108.HT99x_03010"/>
<keyword evidence="9 13" id="KW-1133">Transmembrane helix</keyword>
<dbReference type="Pfam" id="PF01292">
    <property type="entry name" value="Ni_hydr_CYTB"/>
    <property type="match status" value="1"/>
</dbReference>
<dbReference type="InterPro" id="IPR052168">
    <property type="entry name" value="Cytochrome_b561_oxidase"/>
</dbReference>
<dbReference type="Proteomes" id="UP000051497">
    <property type="component" value="Unassembled WGS sequence"/>
</dbReference>
<dbReference type="PANTHER" id="PTHR30529:SF1">
    <property type="entry name" value="CYTOCHROME B561 HOMOLOG 2"/>
    <property type="match status" value="1"/>
</dbReference>
<reference evidence="16" key="2">
    <citation type="journal article" date="2016" name="Genome Announc.">
        <title>Draft Genome Sequences of Two Novel Amoeba-Resistant Intranuclear Bacteria, 'Candidatus Berkiella cookevillensis' and 'Candidatus Berkiella aquae'.</title>
        <authorList>
            <person name="Mehari Y.T."/>
            <person name="Arivett B.A."/>
            <person name="Farone A.L."/>
            <person name="Gunderson J.H."/>
            <person name="Farone M.B."/>
        </authorList>
    </citation>
    <scope>NUCLEOTIDE SEQUENCE</scope>
    <source>
        <strain evidence="16">HT99</strain>
    </source>
</reference>
<dbReference type="GO" id="GO:0046872">
    <property type="term" value="F:metal ion binding"/>
    <property type="evidence" value="ECO:0007669"/>
    <property type="project" value="UniProtKB-KW"/>
</dbReference>
<keyword evidence="3" id="KW-0813">Transport</keyword>
<evidence type="ECO:0000256" key="1">
    <source>
        <dbReference type="ARBA" id="ARBA00001970"/>
    </source>
</evidence>
<comment type="caution">
    <text evidence="15">The sequence shown here is derived from an EMBL/GenBank/DDBJ whole genome shotgun (WGS) entry which is preliminary data.</text>
</comment>
<dbReference type="InterPro" id="IPR011577">
    <property type="entry name" value="Cyt_b561_bac/Ni-Hgenase"/>
</dbReference>
<evidence type="ECO:0000256" key="10">
    <source>
        <dbReference type="ARBA" id="ARBA00023004"/>
    </source>
</evidence>
<dbReference type="SUPFAM" id="SSF81342">
    <property type="entry name" value="Transmembrane di-heme cytochromes"/>
    <property type="match status" value="1"/>
</dbReference>
<keyword evidence="6 13" id="KW-0812">Transmembrane</keyword>
<gene>
    <name evidence="16" type="ORF">HT99x_006405</name>
    <name evidence="15" type="ORF">HT99x_03010</name>
</gene>
<keyword evidence="10" id="KW-0408">Iron</keyword>
<evidence type="ECO:0000256" key="12">
    <source>
        <dbReference type="ARBA" id="ARBA00037975"/>
    </source>
</evidence>
<sequence length="182" mass="21119">MSLHNTTEKFGSLTKLLHWAIFILFVVQYYLVYRREYFPKGSSEKMQYMMLHKTFGLCAIFLALMMLIWRYVGTRPNMPSNMSGLERVSAKLVHFLLYLAMLVMPITGILMSQFGQRPIPFFNWFSVPNLLSKNEALSGFFYNAHKISSYIVIGIVALHILAALFHHTVRKDTVLKRMLPFG</sequence>
<evidence type="ECO:0000256" key="13">
    <source>
        <dbReference type="SAM" id="Phobius"/>
    </source>
</evidence>
<keyword evidence="8" id="KW-0249">Electron transport</keyword>
<dbReference type="Gene3D" id="1.20.950.20">
    <property type="entry name" value="Transmembrane di-heme cytochromes, Chain C"/>
    <property type="match status" value="2"/>
</dbReference>
<dbReference type="RefSeq" id="WP_075067601.1">
    <property type="nucleotide sequence ID" value="NZ_LKAJ02000001.1"/>
</dbReference>
<reference evidence="16" key="3">
    <citation type="submission" date="2021-06" db="EMBL/GenBank/DDBJ databases">
        <title>Genomic Description and Analysis of Intracellular Bacteria, Candidatus Berkiella cookevillensis and Candidatus Berkiella aquae.</title>
        <authorList>
            <person name="Kidane D.T."/>
            <person name="Mehari Y.T."/>
            <person name="Rice F.C."/>
            <person name="Arivett B.A."/>
            <person name="Farone A.L."/>
            <person name="Berk S.G."/>
            <person name="Farone M.B."/>
        </authorList>
    </citation>
    <scope>NUCLEOTIDE SEQUENCE</scope>
    <source>
        <strain evidence="16">HT99</strain>
    </source>
</reference>
<evidence type="ECO:0000256" key="11">
    <source>
        <dbReference type="ARBA" id="ARBA00023136"/>
    </source>
</evidence>
<reference evidence="15" key="1">
    <citation type="submission" date="2015-09" db="EMBL/GenBank/DDBJ databases">
        <title>Draft Genome Sequences of Two Novel Amoeba-resistant Intranuclear Bacteria, Candidatus Berkiella cookevillensis and Candidatus Berkiella aquae.</title>
        <authorList>
            <person name="Mehari Y.T."/>
            <person name="Arivett B.A."/>
            <person name="Farone A.L."/>
            <person name="Gunderson J.H."/>
            <person name="Farone M.B."/>
        </authorList>
    </citation>
    <scope>NUCLEOTIDE SEQUENCE [LARGE SCALE GENOMIC DNA]</scope>
    <source>
        <strain evidence="15">HT99</strain>
    </source>
</reference>
<proteinExistence type="inferred from homology"/>
<evidence type="ECO:0000313" key="15">
    <source>
        <dbReference type="EMBL" id="KRG18166.1"/>
    </source>
</evidence>
<feature type="transmembrane region" description="Helical" evidence="13">
    <location>
        <begin position="147"/>
        <end position="169"/>
    </location>
</feature>
<keyword evidence="5" id="KW-0349">Heme</keyword>
<keyword evidence="4" id="KW-1003">Cell membrane</keyword>
<evidence type="ECO:0000313" key="16">
    <source>
        <dbReference type="EMBL" id="MCS5711056.1"/>
    </source>
</evidence>
<dbReference type="GO" id="GO:0020037">
    <property type="term" value="F:heme binding"/>
    <property type="evidence" value="ECO:0007669"/>
    <property type="project" value="TreeGrafter"/>
</dbReference>
<dbReference type="AlphaFoldDB" id="A0A0Q9YC11"/>
<name>A0A0Q9YC11_9GAMM</name>
<dbReference type="EMBL" id="LKAJ01000021">
    <property type="protein sequence ID" value="KRG18166.1"/>
    <property type="molecule type" value="Genomic_DNA"/>
</dbReference>